<protein>
    <submittedName>
        <fullName evidence="1">Uncharacterized protein</fullName>
    </submittedName>
</protein>
<name>A0ABQ9YS08_9CRUS</name>
<evidence type="ECO:0000313" key="1">
    <source>
        <dbReference type="EMBL" id="KAK4003380.1"/>
    </source>
</evidence>
<comment type="caution">
    <text evidence="1">The sequence shown here is derived from an EMBL/GenBank/DDBJ whole genome shotgun (WGS) entry which is preliminary data.</text>
</comment>
<proteinExistence type="predicted"/>
<accession>A0ABQ9YS08</accession>
<dbReference type="EMBL" id="JAOYFB010000001">
    <property type="protein sequence ID" value="KAK4003380.1"/>
    <property type="molecule type" value="Genomic_DNA"/>
</dbReference>
<evidence type="ECO:0000313" key="2">
    <source>
        <dbReference type="Proteomes" id="UP001234178"/>
    </source>
</evidence>
<organism evidence="1 2">
    <name type="scientific">Daphnia magna</name>
    <dbReference type="NCBI Taxonomy" id="35525"/>
    <lineage>
        <taxon>Eukaryota</taxon>
        <taxon>Metazoa</taxon>
        <taxon>Ecdysozoa</taxon>
        <taxon>Arthropoda</taxon>
        <taxon>Crustacea</taxon>
        <taxon>Branchiopoda</taxon>
        <taxon>Diplostraca</taxon>
        <taxon>Cladocera</taxon>
        <taxon>Anomopoda</taxon>
        <taxon>Daphniidae</taxon>
        <taxon>Daphnia</taxon>
    </lineage>
</organism>
<sequence>MESELYLIDSNISVVEQTRFIAEGRVGHYSVFEEDDILPIPVGEFFLVARSDEIDVSLA</sequence>
<dbReference type="Proteomes" id="UP001234178">
    <property type="component" value="Unassembled WGS sequence"/>
</dbReference>
<gene>
    <name evidence="1" type="ORF">OUZ56_005147</name>
</gene>
<keyword evidence="2" id="KW-1185">Reference proteome</keyword>
<reference evidence="1 2" key="1">
    <citation type="journal article" date="2023" name="Nucleic Acids Res.">
        <title>The hologenome of Daphnia magna reveals possible DNA methylation and microbiome-mediated evolution of the host genome.</title>
        <authorList>
            <person name="Chaturvedi A."/>
            <person name="Li X."/>
            <person name="Dhandapani V."/>
            <person name="Marshall H."/>
            <person name="Kissane S."/>
            <person name="Cuenca-Cambronero M."/>
            <person name="Asole G."/>
            <person name="Calvet F."/>
            <person name="Ruiz-Romero M."/>
            <person name="Marangio P."/>
            <person name="Guigo R."/>
            <person name="Rago D."/>
            <person name="Mirbahai L."/>
            <person name="Eastwood N."/>
            <person name="Colbourne J.K."/>
            <person name="Zhou J."/>
            <person name="Mallon E."/>
            <person name="Orsini L."/>
        </authorList>
    </citation>
    <scope>NUCLEOTIDE SEQUENCE [LARGE SCALE GENOMIC DNA]</scope>
    <source>
        <strain evidence="1">LRV0_1</strain>
    </source>
</reference>